<gene>
    <name evidence="2" type="ORF">EAT49_07165</name>
</gene>
<evidence type="ECO:0000313" key="2">
    <source>
        <dbReference type="EMBL" id="ROU03065.1"/>
    </source>
</evidence>
<dbReference type="Proteomes" id="UP000268016">
    <property type="component" value="Unassembled WGS sequence"/>
</dbReference>
<feature type="chain" id="PRO_5018058607" evidence="1">
    <location>
        <begin position="19"/>
        <end position="200"/>
    </location>
</feature>
<evidence type="ECO:0000256" key="1">
    <source>
        <dbReference type="SAM" id="SignalP"/>
    </source>
</evidence>
<accession>A0A3N2R6E5</accession>
<keyword evidence="3" id="KW-1185">Reference proteome</keyword>
<organism evidence="2 3">
    <name type="scientific">Histidinibacterium lentulum</name>
    <dbReference type="NCBI Taxonomy" id="2480588"/>
    <lineage>
        <taxon>Bacteria</taxon>
        <taxon>Pseudomonadati</taxon>
        <taxon>Pseudomonadota</taxon>
        <taxon>Alphaproteobacteria</taxon>
        <taxon>Rhodobacterales</taxon>
        <taxon>Paracoccaceae</taxon>
        <taxon>Histidinibacterium</taxon>
    </lineage>
</organism>
<dbReference type="Gene3D" id="2.30.30.40">
    <property type="entry name" value="SH3 Domains"/>
    <property type="match status" value="1"/>
</dbReference>
<dbReference type="RefSeq" id="WP_123641613.1">
    <property type="nucleotide sequence ID" value="NZ_ML119083.1"/>
</dbReference>
<protein>
    <submittedName>
        <fullName evidence="2">Peptide-binding protein</fullName>
    </submittedName>
</protein>
<sequence>MIRMMALFLFLLPAAVAAQEFPARYNVTGVASDDVLNVRAGPGASHPIIGELAHDAVDVEVVARADGADWGLVNVGERSGWASLAFLARQPGEWNSAPTAITSCFGTEPFWDITGLNGTLDLRNFGEPVFSAPTSGPMAAPWAGRLGVTASGPDGHLSVVVRGESCNDGMSDQAYGLSATVISEVEGASEMWLGCCSVGR</sequence>
<keyword evidence="1" id="KW-0732">Signal</keyword>
<evidence type="ECO:0000313" key="3">
    <source>
        <dbReference type="Proteomes" id="UP000268016"/>
    </source>
</evidence>
<dbReference type="AlphaFoldDB" id="A0A3N2R6E5"/>
<reference evidence="2 3" key="1">
    <citation type="submission" date="2018-10" db="EMBL/GenBank/DDBJ databases">
        <title>Histidinibacterium lentulum gen. nov., sp. nov., a marine bacterium from the culture broth of Picochlorum sp. 122.</title>
        <authorList>
            <person name="Wang G."/>
        </authorList>
    </citation>
    <scope>NUCLEOTIDE SEQUENCE [LARGE SCALE GENOMIC DNA]</scope>
    <source>
        <strain evidence="2 3">B17</strain>
    </source>
</reference>
<dbReference type="OrthoDB" id="5489750at2"/>
<feature type="signal peptide" evidence="1">
    <location>
        <begin position="1"/>
        <end position="18"/>
    </location>
</feature>
<proteinExistence type="predicted"/>
<dbReference type="EMBL" id="RDRB01000003">
    <property type="protein sequence ID" value="ROU03065.1"/>
    <property type="molecule type" value="Genomic_DNA"/>
</dbReference>
<name>A0A3N2R6E5_9RHOB</name>
<comment type="caution">
    <text evidence="2">The sequence shown here is derived from an EMBL/GenBank/DDBJ whole genome shotgun (WGS) entry which is preliminary data.</text>
</comment>